<gene>
    <name evidence="3" type="ORF">JYU34_007581</name>
</gene>
<proteinExistence type="predicted"/>
<feature type="region of interest" description="Disordered" evidence="1">
    <location>
        <begin position="205"/>
        <end position="229"/>
    </location>
</feature>
<feature type="region of interest" description="Disordered" evidence="1">
    <location>
        <begin position="245"/>
        <end position="283"/>
    </location>
</feature>
<feature type="region of interest" description="Disordered" evidence="1">
    <location>
        <begin position="333"/>
        <end position="361"/>
    </location>
</feature>
<feature type="chain" id="PRO_5046580645" description="Vesicular, overexpressed in cancer, prosurvival protein 1" evidence="2">
    <location>
        <begin position="29"/>
        <end position="361"/>
    </location>
</feature>
<feature type="compositionally biased region" description="Basic and acidic residues" evidence="1">
    <location>
        <begin position="220"/>
        <end position="229"/>
    </location>
</feature>
<keyword evidence="4" id="KW-1185">Reference proteome</keyword>
<name>A0ABQ7QQT8_PLUXY</name>
<sequence length="361" mass="39270">MFAVAGIVAACGAWWLCAAGGHLGCVLACCVRRAASERDSAGSCCAPPHYSRCGSFHLNPPPYSEVTSKPDLYPLVITCGNEGDNKSATGGNYLMVHYFRNYVIRAPGSLSATSTAESLNSSFMCNAANETNTVVPPPYSCANSYAEWRGPALRAAPLSAPPRALVNNDLSPDETLASANHRAMVRDSTFDLDLEMMDFDVYDGGRKPRLGPSPPVPRSPSHEEVFEHEHERLRHLYHCPCPSPDAAACQSPPQPTSPTQMSRDGSLQRNYRRGDAARRAAARVRKSSLYMPLSTAYPMRPARVSPRASSRSAPATPCGSLVPNLLALSISRHSSRASRLQEENDPLLDDEPYRPRRSHKF</sequence>
<protein>
    <recommendedName>
        <fullName evidence="5">Vesicular, overexpressed in cancer, prosurvival protein 1</fullName>
    </recommendedName>
</protein>
<evidence type="ECO:0000313" key="3">
    <source>
        <dbReference type="EMBL" id="KAG7307394.1"/>
    </source>
</evidence>
<evidence type="ECO:0000256" key="2">
    <source>
        <dbReference type="SAM" id="SignalP"/>
    </source>
</evidence>
<evidence type="ECO:0000256" key="1">
    <source>
        <dbReference type="SAM" id="MobiDB-lite"/>
    </source>
</evidence>
<evidence type="ECO:0008006" key="5">
    <source>
        <dbReference type="Google" id="ProtNLM"/>
    </source>
</evidence>
<organism evidence="3 4">
    <name type="scientific">Plutella xylostella</name>
    <name type="common">Diamondback moth</name>
    <name type="synonym">Plutella maculipennis</name>
    <dbReference type="NCBI Taxonomy" id="51655"/>
    <lineage>
        <taxon>Eukaryota</taxon>
        <taxon>Metazoa</taxon>
        <taxon>Ecdysozoa</taxon>
        <taxon>Arthropoda</taxon>
        <taxon>Hexapoda</taxon>
        <taxon>Insecta</taxon>
        <taxon>Pterygota</taxon>
        <taxon>Neoptera</taxon>
        <taxon>Endopterygota</taxon>
        <taxon>Lepidoptera</taxon>
        <taxon>Glossata</taxon>
        <taxon>Ditrysia</taxon>
        <taxon>Yponomeutoidea</taxon>
        <taxon>Plutellidae</taxon>
        <taxon>Plutella</taxon>
    </lineage>
</organism>
<dbReference type="EMBL" id="JAHIBW010000010">
    <property type="protein sequence ID" value="KAG7307394.1"/>
    <property type="molecule type" value="Genomic_DNA"/>
</dbReference>
<comment type="caution">
    <text evidence="3">The sequence shown here is derived from an EMBL/GenBank/DDBJ whole genome shotgun (WGS) entry which is preliminary data.</text>
</comment>
<keyword evidence="2" id="KW-0732">Signal</keyword>
<feature type="signal peptide" evidence="2">
    <location>
        <begin position="1"/>
        <end position="28"/>
    </location>
</feature>
<reference evidence="3 4" key="1">
    <citation type="submission" date="2021-06" db="EMBL/GenBank/DDBJ databases">
        <title>A haploid diamondback moth (Plutella xylostella L.) genome assembly resolves 31 chromosomes and identifies a diamide resistance mutation.</title>
        <authorList>
            <person name="Ward C.M."/>
            <person name="Perry K.D."/>
            <person name="Baker G."/>
            <person name="Powis K."/>
            <person name="Heckel D.G."/>
            <person name="Baxter S.W."/>
        </authorList>
    </citation>
    <scope>NUCLEOTIDE SEQUENCE [LARGE SCALE GENOMIC DNA]</scope>
    <source>
        <strain evidence="3 4">LV</strain>
        <tissue evidence="3">Single pupa</tissue>
    </source>
</reference>
<accession>A0ABQ7QQT8</accession>
<evidence type="ECO:0000313" key="4">
    <source>
        <dbReference type="Proteomes" id="UP000823941"/>
    </source>
</evidence>
<dbReference type="Proteomes" id="UP000823941">
    <property type="component" value="Chromosome 10"/>
</dbReference>